<organism evidence="2 3">
    <name type="scientific">Cylicocyclus nassatus</name>
    <name type="common">Nematode worm</name>
    <dbReference type="NCBI Taxonomy" id="53992"/>
    <lineage>
        <taxon>Eukaryota</taxon>
        <taxon>Metazoa</taxon>
        <taxon>Ecdysozoa</taxon>
        <taxon>Nematoda</taxon>
        <taxon>Chromadorea</taxon>
        <taxon>Rhabditida</taxon>
        <taxon>Rhabditina</taxon>
        <taxon>Rhabditomorpha</taxon>
        <taxon>Strongyloidea</taxon>
        <taxon>Strongylidae</taxon>
        <taxon>Cylicocyclus</taxon>
    </lineage>
</organism>
<proteinExistence type="predicted"/>
<keyword evidence="3" id="KW-1185">Reference proteome</keyword>
<comment type="caution">
    <text evidence="2">The sequence shown here is derived from an EMBL/GenBank/DDBJ whole genome shotgun (WGS) entry which is preliminary data.</text>
</comment>
<accession>A0AA36M1U2</accession>
<name>A0AA36M1U2_CYLNA</name>
<reference evidence="2" key="1">
    <citation type="submission" date="2023-07" db="EMBL/GenBank/DDBJ databases">
        <authorList>
            <consortium name="CYATHOMIX"/>
        </authorList>
    </citation>
    <scope>NUCLEOTIDE SEQUENCE</scope>
    <source>
        <strain evidence="2">N/A</strain>
    </source>
</reference>
<dbReference type="AlphaFoldDB" id="A0AA36M1U2"/>
<protein>
    <submittedName>
        <fullName evidence="2">Uncharacterized protein</fullName>
    </submittedName>
</protein>
<feature type="signal peptide" evidence="1">
    <location>
        <begin position="1"/>
        <end position="19"/>
    </location>
</feature>
<gene>
    <name evidence="2" type="ORF">CYNAS_LOCUS7428</name>
</gene>
<dbReference type="Proteomes" id="UP001176961">
    <property type="component" value="Unassembled WGS sequence"/>
</dbReference>
<evidence type="ECO:0000256" key="1">
    <source>
        <dbReference type="SAM" id="SignalP"/>
    </source>
</evidence>
<keyword evidence="1" id="KW-0732">Signal</keyword>
<dbReference type="EMBL" id="CATQJL010000112">
    <property type="protein sequence ID" value="CAJ0595445.1"/>
    <property type="molecule type" value="Genomic_DNA"/>
</dbReference>
<feature type="chain" id="PRO_5041442799" evidence="1">
    <location>
        <begin position="20"/>
        <end position="73"/>
    </location>
</feature>
<evidence type="ECO:0000313" key="3">
    <source>
        <dbReference type="Proteomes" id="UP001176961"/>
    </source>
</evidence>
<sequence>MSLFLISFLLFSILMTSDATFVKTDTMCRDTPCTEQTDKMCRDSCVRKGYSSGRCKFYTGMFLQCRCDPEGRI</sequence>
<evidence type="ECO:0000313" key="2">
    <source>
        <dbReference type="EMBL" id="CAJ0595445.1"/>
    </source>
</evidence>